<dbReference type="PANTHER" id="PTHR21184">
    <property type="entry name" value="MENORIN (DENDRITIC BRANCHING PROTEIN)"/>
    <property type="match status" value="1"/>
</dbReference>
<feature type="domain" description="Menorin C-terminal" evidence="3">
    <location>
        <begin position="389"/>
        <end position="623"/>
    </location>
</feature>
<protein>
    <submittedName>
        <fullName evidence="4">Uncharacterized protein</fullName>
    </submittedName>
</protein>
<comment type="similarity">
    <text evidence="1">Belongs to the menorin family.</text>
</comment>
<comment type="caution">
    <text evidence="4">The sequence shown here is derived from an EMBL/GenBank/DDBJ whole genome shotgun (WGS) entry which is preliminary data.</text>
</comment>
<name>A0A0V1H0W7_9BILA</name>
<dbReference type="AlphaFoldDB" id="A0A0V1H0W7"/>
<dbReference type="OrthoDB" id="413402at2759"/>
<dbReference type="EMBL" id="JYDP01000169">
    <property type="protein sequence ID" value="KRZ04232.1"/>
    <property type="molecule type" value="Genomic_DNA"/>
</dbReference>
<dbReference type="Pfam" id="PF10223">
    <property type="entry name" value="Menorin_N"/>
    <property type="match status" value="1"/>
</dbReference>
<accession>A0A0V1H0W7</accession>
<dbReference type="Pfam" id="PF25161">
    <property type="entry name" value="Menorin_C"/>
    <property type="match status" value="1"/>
</dbReference>
<evidence type="ECO:0000259" key="2">
    <source>
        <dbReference type="Pfam" id="PF10223"/>
    </source>
</evidence>
<feature type="domain" description="Menorin-like" evidence="2">
    <location>
        <begin position="180"/>
        <end position="314"/>
    </location>
</feature>
<dbReference type="InterPro" id="IPR019356">
    <property type="entry name" value="Menorin_dom"/>
</dbReference>
<dbReference type="Proteomes" id="UP000055024">
    <property type="component" value="Unassembled WGS sequence"/>
</dbReference>
<dbReference type="STRING" id="268475.A0A0V1H0W7"/>
<dbReference type="GO" id="GO:0005615">
    <property type="term" value="C:extracellular space"/>
    <property type="evidence" value="ECO:0007669"/>
    <property type="project" value="TreeGrafter"/>
</dbReference>
<dbReference type="PANTHER" id="PTHR21184:SF6">
    <property type="entry name" value="CONSERVED PLASMA MEMBRANE PROTEIN"/>
    <property type="match status" value="1"/>
</dbReference>
<reference evidence="4 5" key="1">
    <citation type="submission" date="2015-01" db="EMBL/GenBank/DDBJ databases">
        <title>Evolution of Trichinella species and genotypes.</title>
        <authorList>
            <person name="Korhonen P.K."/>
            <person name="Edoardo P."/>
            <person name="Giuseppe L.R."/>
            <person name="Gasser R.B."/>
        </authorList>
    </citation>
    <scope>NUCLEOTIDE SEQUENCE [LARGE SCALE GENOMIC DNA]</scope>
    <source>
        <strain evidence="4">ISS1029</strain>
    </source>
</reference>
<dbReference type="InterPro" id="IPR057489">
    <property type="entry name" value="Menorin_C"/>
</dbReference>
<gene>
    <name evidence="4" type="primary">FAM151B</name>
    <name evidence="4" type="ORF">T11_2638</name>
</gene>
<evidence type="ECO:0000259" key="3">
    <source>
        <dbReference type="Pfam" id="PF25161"/>
    </source>
</evidence>
<proteinExistence type="inferred from homology"/>
<evidence type="ECO:0000313" key="4">
    <source>
        <dbReference type="EMBL" id="KRZ04232.1"/>
    </source>
</evidence>
<evidence type="ECO:0000256" key="1">
    <source>
        <dbReference type="ARBA" id="ARBA00044953"/>
    </source>
</evidence>
<sequence length="654" mass="73580">MSTSRSIASDRKALKWKSTGGHLGYFACIDSSPLLRTASHPSDLFTLTRVVVVSDMHFVVNSNQSKLADVVCVVQGERRGLRLGHTSLYLTCETRLAACCLSIVFLIGRCAMRTVTTMAVLYALCAFVWPGSGELLSNSGKPNLGDLLDCEVFFPRTGMRSQLLAREGRHGQKSVPFKLWIQWAIDSGKTVRIHVRENQLIRPVLQYLHSVSRRLSQLIVHADLFRDNCGKQLSLDPQLFVKLVDELVPNAFISIGWTSPIDDETKPCVEKYTWSKVFQMLRLTYELPQAVIYSLSLRKALQSIEELHWLLNCRSGSYAVVGEEDHQWLLNGAELNTVLQLGRFGLKLNMLGKVEKKNYGAMLSHSSWPKSLAQKQSRRTSDNRFADQWKIENFKHPNVGLARIVNVGNDVALLGWPSGFLTPVDSDVKAGRYANWQSLSGRLVLARREQANCSCADPSLAVHLAIILGNSTYKPVSPSTDGDYRLLINVCDGRVSVENIHLVGGNWSTQWAAFTSASVPQSRECYDFFLIDRQAEVEFTVDAVPCSKPAPGDSTTPTWWPWVSRHAVRLRLPKPNIISSVEHPQRQTTASLHHHRRRHRHRRTLYIQKRGDDSIDLLIQHLQYISAASSEHLSAVLILLLCFFFAYKNVVVIL</sequence>
<evidence type="ECO:0000313" key="5">
    <source>
        <dbReference type="Proteomes" id="UP000055024"/>
    </source>
</evidence>
<organism evidence="4 5">
    <name type="scientific">Trichinella zimbabwensis</name>
    <dbReference type="NCBI Taxonomy" id="268475"/>
    <lineage>
        <taxon>Eukaryota</taxon>
        <taxon>Metazoa</taxon>
        <taxon>Ecdysozoa</taxon>
        <taxon>Nematoda</taxon>
        <taxon>Enoplea</taxon>
        <taxon>Dorylaimia</taxon>
        <taxon>Trichinellida</taxon>
        <taxon>Trichinellidae</taxon>
        <taxon>Trichinella</taxon>
    </lineage>
</organism>
<keyword evidence="5" id="KW-1185">Reference proteome</keyword>